<dbReference type="Pfam" id="PF00702">
    <property type="entry name" value="Hydrolase"/>
    <property type="match status" value="1"/>
</dbReference>
<dbReference type="PANTHER" id="PTHR48085">
    <property type="entry name" value="CADMIUM/ZINC-TRANSPORTING ATPASE HMA2-RELATED"/>
    <property type="match status" value="1"/>
</dbReference>
<dbReference type="InterPro" id="IPR001757">
    <property type="entry name" value="P_typ_ATPase"/>
</dbReference>
<keyword evidence="9" id="KW-0067">ATP-binding</keyword>
<dbReference type="Gene3D" id="2.70.150.10">
    <property type="entry name" value="Calcium-transporting ATPase, cytoplasmic transduction domain A"/>
    <property type="match status" value="1"/>
</dbReference>
<dbReference type="PRINTS" id="PR00119">
    <property type="entry name" value="CATATPASE"/>
</dbReference>
<name>S7UJ41_9BACT</name>
<dbReference type="SFLD" id="SFLDS00003">
    <property type="entry name" value="Haloacid_Dehalogenase"/>
    <property type="match status" value="1"/>
</dbReference>
<dbReference type="PROSITE" id="PS00154">
    <property type="entry name" value="ATPASE_E1_E2"/>
    <property type="match status" value="1"/>
</dbReference>
<dbReference type="STRING" id="1121439.dsat_0645"/>
<evidence type="ECO:0000313" key="11">
    <source>
        <dbReference type="EMBL" id="EPR32293.1"/>
    </source>
</evidence>
<dbReference type="SFLD" id="SFLDG00002">
    <property type="entry name" value="C1.7:_P-type_atpase_like"/>
    <property type="match status" value="1"/>
</dbReference>
<dbReference type="PANTHER" id="PTHR48085:SF5">
    <property type="entry name" value="CADMIUM_ZINC-TRANSPORTING ATPASE HMA4-RELATED"/>
    <property type="match status" value="1"/>
</dbReference>
<dbReference type="GO" id="GO:0016463">
    <property type="term" value="F:P-type zinc transporter activity"/>
    <property type="evidence" value="ECO:0007669"/>
    <property type="project" value="UniProtKB-EC"/>
</dbReference>
<dbReference type="GO" id="GO:0046872">
    <property type="term" value="F:metal ion binding"/>
    <property type="evidence" value="ECO:0007669"/>
    <property type="project" value="UniProtKB-KW"/>
</dbReference>
<organism evidence="11 12">
    <name type="scientific">Alkalidesulfovibrio alkalitolerans DSM 16529</name>
    <dbReference type="NCBI Taxonomy" id="1121439"/>
    <lineage>
        <taxon>Bacteria</taxon>
        <taxon>Pseudomonadati</taxon>
        <taxon>Thermodesulfobacteriota</taxon>
        <taxon>Desulfovibrionia</taxon>
        <taxon>Desulfovibrionales</taxon>
        <taxon>Desulfovibrionaceae</taxon>
        <taxon>Alkalidesulfovibrio</taxon>
    </lineage>
</organism>
<dbReference type="InterPro" id="IPR044492">
    <property type="entry name" value="P_typ_ATPase_HD_dom"/>
</dbReference>
<evidence type="ECO:0000313" key="12">
    <source>
        <dbReference type="Proteomes" id="UP000014975"/>
    </source>
</evidence>
<dbReference type="GO" id="GO:0005524">
    <property type="term" value="F:ATP binding"/>
    <property type="evidence" value="ECO:0007669"/>
    <property type="project" value="UniProtKB-UniRule"/>
</dbReference>
<dbReference type="SUPFAM" id="SSF56784">
    <property type="entry name" value="HAD-like"/>
    <property type="match status" value="1"/>
</dbReference>
<dbReference type="Gene3D" id="3.40.50.1000">
    <property type="entry name" value="HAD superfamily/HAD-like"/>
    <property type="match status" value="1"/>
</dbReference>
<dbReference type="AlphaFoldDB" id="S7UJ41"/>
<dbReference type="eggNOG" id="COG2217">
    <property type="taxonomic scope" value="Bacteria"/>
</dbReference>
<dbReference type="EMBL" id="ATHI01000027">
    <property type="protein sequence ID" value="EPR32293.1"/>
    <property type="molecule type" value="Genomic_DNA"/>
</dbReference>
<dbReference type="EC" id="7.2.2.12" evidence="7"/>
<keyword evidence="3" id="KW-0812">Transmembrane</keyword>
<evidence type="ECO:0000256" key="3">
    <source>
        <dbReference type="ARBA" id="ARBA00022692"/>
    </source>
</evidence>
<keyword evidence="9" id="KW-1003">Cell membrane</keyword>
<dbReference type="Gene3D" id="3.40.1110.10">
    <property type="entry name" value="Calcium-transporting ATPase, cytoplasmic domain N"/>
    <property type="match status" value="1"/>
</dbReference>
<evidence type="ECO:0000256" key="8">
    <source>
        <dbReference type="ARBA" id="ARBA00047308"/>
    </source>
</evidence>
<comment type="caution">
    <text evidence="11">The sequence shown here is derived from an EMBL/GenBank/DDBJ whole genome shotgun (WGS) entry which is preliminary data.</text>
</comment>
<reference evidence="11 12" key="1">
    <citation type="journal article" date="2013" name="Genome Announc.">
        <title>Draft genome sequences for three mercury-methylating, sulfate-reducing bacteria.</title>
        <authorList>
            <person name="Brown S.D."/>
            <person name="Hurt R.A.Jr."/>
            <person name="Gilmour C.C."/>
            <person name="Elias D.A."/>
        </authorList>
    </citation>
    <scope>NUCLEOTIDE SEQUENCE [LARGE SCALE GENOMIC DNA]</scope>
    <source>
        <strain evidence="11 12">DSM 16529</strain>
    </source>
</reference>
<dbReference type="InterPro" id="IPR018303">
    <property type="entry name" value="ATPase_P-typ_P_site"/>
</dbReference>
<proteinExistence type="inferred from homology"/>
<dbReference type="SFLD" id="SFLDF00027">
    <property type="entry name" value="p-type_atpase"/>
    <property type="match status" value="1"/>
</dbReference>
<keyword evidence="4" id="KW-1278">Translocase</keyword>
<dbReference type="InterPro" id="IPR023214">
    <property type="entry name" value="HAD_sf"/>
</dbReference>
<accession>S7UJ41</accession>
<dbReference type="PATRIC" id="fig|1121439.3.peg.2002"/>
<dbReference type="GO" id="GO:0015086">
    <property type="term" value="F:cadmium ion transmembrane transporter activity"/>
    <property type="evidence" value="ECO:0007669"/>
    <property type="project" value="TreeGrafter"/>
</dbReference>
<dbReference type="GO" id="GO:0016887">
    <property type="term" value="F:ATP hydrolysis activity"/>
    <property type="evidence" value="ECO:0007669"/>
    <property type="project" value="InterPro"/>
</dbReference>
<keyword evidence="6" id="KW-0472">Membrane</keyword>
<keyword evidence="5" id="KW-1133">Transmembrane helix</keyword>
<keyword evidence="12" id="KW-1185">Reference proteome</keyword>
<comment type="catalytic activity">
    <reaction evidence="8">
        <text>Zn(2+)(in) + ATP + H2O = Zn(2+)(out) + ADP + phosphate + H(+)</text>
        <dbReference type="Rhea" id="RHEA:20621"/>
        <dbReference type="ChEBI" id="CHEBI:15377"/>
        <dbReference type="ChEBI" id="CHEBI:15378"/>
        <dbReference type="ChEBI" id="CHEBI:29105"/>
        <dbReference type="ChEBI" id="CHEBI:30616"/>
        <dbReference type="ChEBI" id="CHEBI:43474"/>
        <dbReference type="ChEBI" id="CHEBI:456216"/>
        <dbReference type="EC" id="7.2.2.12"/>
    </reaction>
</comment>
<evidence type="ECO:0000256" key="9">
    <source>
        <dbReference type="RuleBase" id="RU362081"/>
    </source>
</evidence>
<dbReference type="OrthoDB" id="9763278at2"/>
<dbReference type="SUPFAM" id="SSF81653">
    <property type="entry name" value="Calcium ATPase, transduction domain A"/>
    <property type="match status" value="1"/>
</dbReference>
<evidence type="ECO:0000256" key="6">
    <source>
        <dbReference type="ARBA" id="ARBA00023136"/>
    </source>
</evidence>
<sequence length="740" mass="77919">MTVPGPAFAIAHELPGRIRFRPALPGPGIDGDTLLERLCSLSGVGEATFSPRTGSLLIRFSPDAATREAVLRTVAASGLDAIRQEAARLSRGRDKTPREAACVLAVRPCAAKAEPGSDIAPVRQGRLGGLLQGIGMVARFLLMRSFMPPAVRGAMTFYRAWPYLKKGLGSLSRGHLGVDVLDATAIAISLARRDYRSAMTVVVMLGIGEFLESWTRKRSREDLAEALHLDDGVAWVRVDGVEVSKPASDLVPDDLVVVRTGSAVPVDGIVEEGEAMVNQSTLTGEPLAVRRTAGASVFAGTVVEDGVIVIRTRQAGGETRLRRMLAAIEDSERSKAMIQGRAERLADAVVPLSLGLAGGAYLLTRDPTRAASVLLVDYSCAIKLATPLAVLAAMRQAAGAGALIKGGRFMEVLATADVALFDKTGTLTEARPSVQAVLPVKGRDARDLLRLAACLEEHFPHPVARAVVRKADEEGLTHKEEHAEVQYIAAHGIASMIHGQRVLLGSAHFVHEDEGIPPFPAAMLKKAKTSGGCSVLHMAIGGEPAGLILLDDPIRPEAADVVAALRARGIERIVMVTGDGQEAAETAARAAGIDEVRARMLPEDKRSLVRELKAAGHVVAVIGDGVNDSWALSEADVGVSLSQAADVAREVCDVLLTGHDLRALPVAIDISRAALARISLNFRLIVGLNSGLLLMGLLGLLRPAASALLHNLGTVLAALNAVRPLALPAPRACTPTEDTP</sequence>
<dbReference type="InterPro" id="IPR036412">
    <property type="entry name" value="HAD-like_sf"/>
</dbReference>
<keyword evidence="9" id="KW-0547">Nucleotide-binding</keyword>
<dbReference type="PROSITE" id="PS01229">
    <property type="entry name" value="COF_2"/>
    <property type="match status" value="1"/>
</dbReference>
<evidence type="ECO:0000256" key="2">
    <source>
        <dbReference type="ARBA" id="ARBA00006024"/>
    </source>
</evidence>
<gene>
    <name evidence="11" type="ORF">dsat_0645</name>
</gene>
<dbReference type="InterPro" id="IPR059000">
    <property type="entry name" value="ATPase_P-type_domA"/>
</dbReference>
<keyword evidence="9" id="KW-0479">Metal-binding</keyword>
<dbReference type="InterPro" id="IPR051014">
    <property type="entry name" value="Cation_Transport_ATPase_IB"/>
</dbReference>
<dbReference type="NCBIfam" id="TIGR01494">
    <property type="entry name" value="ATPase_P-type"/>
    <property type="match status" value="1"/>
</dbReference>
<comment type="subcellular location">
    <subcellularLocation>
        <location evidence="9">Cell membrane</location>
    </subcellularLocation>
    <subcellularLocation>
        <location evidence="1">Membrane</location>
    </subcellularLocation>
</comment>
<evidence type="ECO:0000259" key="10">
    <source>
        <dbReference type="Pfam" id="PF00122"/>
    </source>
</evidence>
<dbReference type="InterPro" id="IPR027256">
    <property type="entry name" value="P-typ_ATPase_IB"/>
</dbReference>
<dbReference type="InterPro" id="IPR023299">
    <property type="entry name" value="ATPase_P-typ_cyto_dom_N"/>
</dbReference>
<dbReference type="NCBIfam" id="TIGR01525">
    <property type="entry name" value="ATPase-IB_hvy"/>
    <property type="match status" value="1"/>
</dbReference>
<dbReference type="Proteomes" id="UP000014975">
    <property type="component" value="Unassembled WGS sequence"/>
</dbReference>
<evidence type="ECO:0000256" key="5">
    <source>
        <dbReference type="ARBA" id="ARBA00022989"/>
    </source>
</evidence>
<evidence type="ECO:0000256" key="7">
    <source>
        <dbReference type="ARBA" id="ARBA00039097"/>
    </source>
</evidence>
<dbReference type="RefSeq" id="WP_020887342.1">
    <property type="nucleotide sequence ID" value="NZ_ATHI01000027.1"/>
</dbReference>
<comment type="similarity">
    <text evidence="2 9">Belongs to the cation transport ATPase (P-type) (TC 3.A.3) family. Type IB subfamily.</text>
</comment>
<evidence type="ECO:0000256" key="4">
    <source>
        <dbReference type="ARBA" id="ARBA00022967"/>
    </source>
</evidence>
<protein>
    <recommendedName>
        <fullName evidence="7">P-type Zn(2+) transporter</fullName>
        <ecNumber evidence="7">7.2.2.12</ecNumber>
    </recommendedName>
</protein>
<dbReference type="GO" id="GO:0005886">
    <property type="term" value="C:plasma membrane"/>
    <property type="evidence" value="ECO:0007669"/>
    <property type="project" value="UniProtKB-SubCell"/>
</dbReference>
<evidence type="ECO:0000256" key="1">
    <source>
        <dbReference type="ARBA" id="ARBA00004370"/>
    </source>
</evidence>
<feature type="domain" description="P-type ATPase A" evidence="10">
    <location>
        <begin position="233"/>
        <end position="328"/>
    </location>
</feature>
<dbReference type="InterPro" id="IPR008250">
    <property type="entry name" value="ATPase_P-typ_transduc_dom_A_sf"/>
</dbReference>
<dbReference type="Pfam" id="PF00122">
    <property type="entry name" value="E1-E2_ATPase"/>
    <property type="match status" value="1"/>
</dbReference>